<reference evidence="2" key="1">
    <citation type="submission" date="2022-10" db="EMBL/GenBank/DDBJ databases">
        <title>Tapping the CABI collections for fungal endophytes: first genome assemblies for Collariella, Neodidymelliopsis, Ascochyta clinopodiicola, Didymella pomorum, Didymosphaeria variabile, Neocosmospora piperis and Neocucurbitaria cava.</title>
        <authorList>
            <person name="Hill R."/>
        </authorList>
    </citation>
    <scope>NUCLEOTIDE SEQUENCE</scope>
    <source>
        <strain evidence="2">IMI 360193</strain>
    </source>
</reference>
<evidence type="ECO:0000256" key="1">
    <source>
        <dbReference type="SAM" id="MobiDB-lite"/>
    </source>
</evidence>
<accession>A0A9W8WT41</accession>
<organism evidence="2 3">
    <name type="scientific">Didymella glomerata</name>
    <dbReference type="NCBI Taxonomy" id="749621"/>
    <lineage>
        <taxon>Eukaryota</taxon>
        <taxon>Fungi</taxon>
        <taxon>Dikarya</taxon>
        <taxon>Ascomycota</taxon>
        <taxon>Pezizomycotina</taxon>
        <taxon>Dothideomycetes</taxon>
        <taxon>Pleosporomycetidae</taxon>
        <taxon>Pleosporales</taxon>
        <taxon>Pleosporineae</taxon>
        <taxon>Didymellaceae</taxon>
        <taxon>Didymella</taxon>
    </lineage>
</organism>
<evidence type="ECO:0000313" key="3">
    <source>
        <dbReference type="Proteomes" id="UP001140562"/>
    </source>
</evidence>
<feature type="compositionally biased region" description="Basic and acidic residues" evidence="1">
    <location>
        <begin position="88"/>
        <end position="97"/>
    </location>
</feature>
<dbReference type="Proteomes" id="UP001140562">
    <property type="component" value="Unassembled WGS sequence"/>
</dbReference>
<proteinExistence type="predicted"/>
<name>A0A9W8WT41_9PLEO</name>
<feature type="compositionally biased region" description="Acidic residues" evidence="1">
    <location>
        <begin position="78"/>
        <end position="87"/>
    </location>
</feature>
<keyword evidence="3" id="KW-1185">Reference proteome</keyword>
<sequence>MRCKLNTTKVLQNSLPVHEAVFSSIEDPSRSLTLKLWVERAEVSVYANRAPSSASASPLISETLYALRLWRLADQADSDSEAEDPYENEQREKEEKEKVRIYHPLPYICTEVHTSLESANRAAKRVQIELSHEKAPKSLQAQWQVANLRELNNKLEDLCSEAEEGDDESGAPSLFEYEEGRRRGCWRSMFRGVGHNGFDFELLVTSVGVSGPRNI</sequence>
<dbReference type="AlphaFoldDB" id="A0A9W8WT41"/>
<gene>
    <name evidence="2" type="ORF">N0V87_008374</name>
</gene>
<feature type="region of interest" description="Disordered" evidence="1">
    <location>
        <begin position="78"/>
        <end position="97"/>
    </location>
</feature>
<protein>
    <submittedName>
        <fullName evidence="2">Uncharacterized protein</fullName>
    </submittedName>
</protein>
<dbReference type="OrthoDB" id="3785701at2759"/>
<evidence type="ECO:0000313" key="2">
    <source>
        <dbReference type="EMBL" id="KAJ4332442.1"/>
    </source>
</evidence>
<dbReference type="EMBL" id="JAPEUV010000118">
    <property type="protein sequence ID" value="KAJ4332442.1"/>
    <property type="molecule type" value="Genomic_DNA"/>
</dbReference>
<comment type="caution">
    <text evidence="2">The sequence shown here is derived from an EMBL/GenBank/DDBJ whole genome shotgun (WGS) entry which is preliminary data.</text>
</comment>